<dbReference type="Proteomes" id="UP000887458">
    <property type="component" value="Unassembled WGS sequence"/>
</dbReference>
<protein>
    <submittedName>
        <fullName evidence="2">Uncharacterized protein</fullName>
    </submittedName>
</protein>
<feature type="compositionally biased region" description="Polar residues" evidence="1">
    <location>
        <begin position="126"/>
        <end position="151"/>
    </location>
</feature>
<organism evidence="2 3">
    <name type="scientific">Dermatophagoides pteronyssinus</name>
    <name type="common">European house dust mite</name>
    <dbReference type="NCBI Taxonomy" id="6956"/>
    <lineage>
        <taxon>Eukaryota</taxon>
        <taxon>Metazoa</taxon>
        <taxon>Ecdysozoa</taxon>
        <taxon>Arthropoda</taxon>
        <taxon>Chelicerata</taxon>
        <taxon>Arachnida</taxon>
        <taxon>Acari</taxon>
        <taxon>Acariformes</taxon>
        <taxon>Sarcoptiformes</taxon>
        <taxon>Astigmata</taxon>
        <taxon>Psoroptidia</taxon>
        <taxon>Analgoidea</taxon>
        <taxon>Pyroglyphidae</taxon>
        <taxon>Dermatophagoidinae</taxon>
        <taxon>Dermatophagoides</taxon>
    </lineage>
</organism>
<evidence type="ECO:0000256" key="1">
    <source>
        <dbReference type="SAM" id="MobiDB-lite"/>
    </source>
</evidence>
<comment type="caution">
    <text evidence="2">The sequence shown here is derived from an EMBL/GenBank/DDBJ whole genome shotgun (WGS) entry which is preliminary data.</text>
</comment>
<sequence length="368" mass="43337">MQSSSLLLYNTLNKTYWQLYFDIYGQTQDIKLLSQLSIENLRTHNEYIQQLQNRFDLFVREYFGQNMELITNDGLIHILVDLRQYLEKSRIIVELALNRCGQKSATIDVVESPQPTENNDRDDNESVSSIANNKPSIDPITTVQSSINSKPNYRPKKPMEIFDENGQPVDLWKKDSKNTDQKNFIDILLDDLNVSNIETKVSEFISQSFDDPTASDDIEKHLEQLYRFYDGINDNDTFENKLKFLNKLFEYNFVQVPFMLRMYDHLLQICIAYYQNQQSFSSKNDFIIDCFAEFFKRSRPLLVNKPDQNQNESNRIRFVYLKRLQQRLLDILQNYQQGFMKLSEKNVEIISMASEFIATNLSSNISNE</sequence>
<reference evidence="2 3" key="2">
    <citation type="journal article" date="2022" name="Mol. Biol. Evol.">
        <title>Comparative Genomics Reveals Insights into the Divergent Evolution of Astigmatic Mites and Household Pest Adaptations.</title>
        <authorList>
            <person name="Xiong Q."/>
            <person name="Wan A.T."/>
            <person name="Liu X."/>
            <person name="Fung C.S."/>
            <person name="Xiao X."/>
            <person name="Malainual N."/>
            <person name="Hou J."/>
            <person name="Wang L."/>
            <person name="Wang M."/>
            <person name="Yang K.Y."/>
            <person name="Cui Y."/>
            <person name="Leung E.L."/>
            <person name="Nong W."/>
            <person name="Shin S.K."/>
            <person name="Au S.W."/>
            <person name="Jeong K.Y."/>
            <person name="Chew F.T."/>
            <person name="Hui J.H."/>
            <person name="Leung T.F."/>
            <person name="Tungtrongchitr A."/>
            <person name="Zhong N."/>
            <person name="Liu Z."/>
            <person name="Tsui S.K."/>
        </authorList>
    </citation>
    <scope>NUCLEOTIDE SEQUENCE [LARGE SCALE GENOMIC DNA]</scope>
    <source>
        <strain evidence="2">Derp</strain>
    </source>
</reference>
<evidence type="ECO:0000313" key="3">
    <source>
        <dbReference type="Proteomes" id="UP000887458"/>
    </source>
</evidence>
<name>A0ABQ8JD11_DERPT</name>
<gene>
    <name evidence="2" type="ORF">DERP_000928</name>
</gene>
<reference evidence="2 3" key="1">
    <citation type="journal article" date="2018" name="J. Allergy Clin. Immunol.">
        <title>High-quality assembly of Dermatophagoides pteronyssinus genome and transcriptome reveals a wide range of novel allergens.</title>
        <authorList>
            <person name="Liu X.Y."/>
            <person name="Yang K.Y."/>
            <person name="Wang M.Q."/>
            <person name="Kwok J.S."/>
            <person name="Zeng X."/>
            <person name="Yang Z."/>
            <person name="Xiao X.J."/>
            <person name="Lau C.P."/>
            <person name="Li Y."/>
            <person name="Huang Z.M."/>
            <person name="Ba J.G."/>
            <person name="Yim A.K."/>
            <person name="Ouyang C.Y."/>
            <person name="Ngai S.M."/>
            <person name="Chan T.F."/>
            <person name="Leung E.L."/>
            <person name="Liu L."/>
            <person name="Liu Z.G."/>
            <person name="Tsui S.K."/>
        </authorList>
    </citation>
    <scope>NUCLEOTIDE SEQUENCE [LARGE SCALE GENOMIC DNA]</scope>
    <source>
        <strain evidence="2">Derp</strain>
    </source>
</reference>
<evidence type="ECO:0000313" key="2">
    <source>
        <dbReference type="EMBL" id="KAH9420502.1"/>
    </source>
</evidence>
<keyword evidence="3" id="KW-1185">Reference proteome</keyword>
<feature type="region of interest" description="Disordered" evidence="1">
    <location>
        <begin position="112"/>
        <end position="160"/>
    </location>
</feature>
<accession>A0ABQ8JD11</accession>
<dbReference type="EMBL" id="NJHN03000047">
    <property type="protein sequence ID" value="KAH9420502.1"/>
    <property type="molecule type" value="Genomic_DNA"/>
</dbReference>
<proteinExistence type="predicted"/>